<dbReference type="Gene3D" id="1.10.30.50">
    <property type="match status" value="1"/>
</dbReference>
<dbReference type="InterPro" id="IPR003615">
    <property type="entry name" value="HNH_nuc"/>
</dbReference>
<dbReference type="RefSeq" id="WP_309816204.1">
    <property type="nucleotide sequence ID" value="NZ_JBDXMX010000005.1"/>
</dbReference>
<dbReference type="CDD" id="cd00085">
    <property type="entry name" value="HNHc"/>
    <property type="match status" value="1"/>
</dbReference>
<comment type="similarity">
    <text evidence="1">Belongs to the Rv1128c/1148c/1588c/1702c/1945/3466 family.</text>
</comment>
<dbReference type="SMART" id="SM00507">
    <property type="entry name" value="HNHc"/>
    <property type="match status" value="1"/>
</dbReference>
<sequence>MPGDAVDLVRIRQALAAMRPADDPAEAVDRIRVLEELKAACAAAQARETVVLNEHRQIQDAAHGRAKGDFGRGVCGEVGLARRESPNRGRTRLRLARHLVQDMPHTLAALTTGEISEDRAALLERETHWLPPAARRRVDESLAERMPFLGDRRLISEVRQEAIRQDPVAATDHFDRAPASRHVTVKPAGNGMAYLTALLPLEQAVACRRALMEHAASVTAAGEATGRTTHQIMADAVVERLTGQERATDTTVEIQLVMTDAALLDGEDTPAWLPGHGPVPAEHARQILGRTEAEVYLRRLYTAPETKSLVAMDSQQRTFPALLRRMVLLRDDLCRTPYCDAPIRHADHAVPHRDGGQTSWENASGLCARCNFMKENPGWNHRPGPNGLEVRTPTGHVYAMPVRPFAPPERRWGPGAGQAA</sequence>
<dbReference type="Proteomes" id="UP001484097">
    <property type="component" value="Unassembled WGS sequence"/>
</dbReference>
<reference evidence="3 4" key="1">
    <citation type="submission" date="2024-05" db="EMBL/GenBank/DDBJ databases">
        <authorList>
            <person name="Yi C."/>
        </authorList>
    </citation>
    <scope>NUCLEOTIDE SEQUENCE [LARGE SCALE GENOMIC DNA]</scope>
    <source>
        <strain evidence="3 4">XS13</strain>
    </source>
</reference>
<keyword evidence="4" id="KW-1185">Reference proteome</keyword>
<evidence type="ECO:0000313" key="4">
    <source>
        <dbReference type="Proteomes" id="UP001484097"/>
    </source>
</evidence>
<feature type="domain" description="HNH nuclease" evidence="2">
    <location>
        <begin position="322"/>
        <end position="372"/>
    </location>
</feature>
<name>A0ABV0IK58_9MICC</name>
<evidence type="ECO:0000259" key="2">
    <source>
        <dbReference type="SMART" id="SM00507"/>
    </source>
</evidence>
<accession>A0ABV0IK58</accession>
<dbReference type="EMBL" id="JBDXMX010000005">
    <property type="protein sequence ID" value="MEO9248539.1"/>
    <property type="molecule type" value="Genomic_DNA"/>
</dbReference>
<protein>
    <submittedName>
        <fullName evidence="3">DUF222 domain-containing protein</fullName>
    </submittedName>
</protein>
<comment type="caution">
    <text evidence="3">The sequence shown here is derived from an EMBL/GenBank/DDBJ whole genome shotgun (WGS) entry which is preliminary data.</text>
</comment>
<dbReference type="Pfam" id="PF01844">
    <property type="entry name" value="HNH"/>
    <property type="match status" value="1"/>
</dbReference>
<dbReference type="Pfam" id="PF02720">
    <property type="entry name" value="DUF222"/>
    <property type="match status" value="1"/>
</dbReference>
<dbReference type="InterPro" id="IPR002711">
    <property type="entry name" value="HNH"/>
</dbReference>
<proteinExistence type="inferred from homology"/>
<gene>
    <name evidence="3" type="ORF">ABDK96_12685</name>
</gene>
<evidence type="ECO:0000256" key="1">
    <source>
        <dbReference type="ARBA" id="ARBA00023450"/>
    </source>
</evidence>
<evidence type="ECO:0000313" key="3">
    <source>
        <dbReference type="EMBL" id="MEO9248539.1"/>
    </source>
</evidence>
<dbReference type="InterPro" id="IPR003870">
    <property type="entry name" value="DUF222"/>
</dbReference>
<organism evidence="3 4">
    <name type="scientific">Citricoccus nitrophenolicus</name>
    <dbReference type="NCBI Taxonomy" id="863575"/>
    <lineage>
        <taxon>Bacteria</taxon>
        <taxon>Bacillati</taxon>
        <taxon>Actinomycetota</taxon>
        <taxon>Actinomycetes</taxon>
        <taxon>Micrococcales</taxon>
        <taxon>Micrococcaceae</taxon>
        <taxon>Citricoccus</taxon>
    </lineage>
</organism>